<evidence type="ECO:0000313" key="2">
    <source>
        <dbReference type="EMBL" id="NEY83186.1"/>
    </source>
</evidence>
<dbReference type="Proteomes" id="UP000570010">
    <property type="component" value="Unassembled WGS sequence"/>
</dbReference>
<sequence>MIISHDFGIGLIEYEARGKGNEFPVFDRCPSCHCVSQGNLHRNGFYWRYGIDEADQALCIPICQLRCLACGVNISILPDFLIPYFQHTLYAMIERIDYFSLGKRERLELSKHLAQHVMRFYENLHWIHTFFIDSGLQSGLSQNLKKEALKYMKRLQNIGVSTFFRRS</sequence>
<comment type="caution">
    <text evidence="2">The sequence shown here is derived from an EMBL/GenBank/DDBJ whole genome shotgun (WGS) entry which is preliminary data.</text>
</comment>
<gene>
    <name evidence="2" type="ORF">G4D64_17230</name>
    <name evidence="1" type="ORF">H1Z61_17280</name>
</gene>
<reference evidence="2 3" key="1">
    <citation type="submission" date="2020-02" db="EMBL/GenBank/DDBJ databases">
        <title>Bacillus aquiflavi sp. nov., isolated from yellow water of strong flavor Chinese baijiu in Yibin region of China.</title>
        <authorList>
            <person name="Xie J."/>
        </authorList>
    </citation>
    <scope>NUCLEOTIDE SEQUENCE [LARGE SCALE GENOMIC DNA]</scope>
    <source>
        <strain evidence="2 3">3H-10</strain>
    </source>
</reference>
<accession>A0A6B3W5K6</accession>
<evidence type="ECO:0000313" key="1">
    <source>
        <dbReference type="EMBL" id="MBA4538827.1"/>
    </source>
</evidence>
<organism evidence="2 3">
    <name type="scientific">Bacillus aquiflavi</name>
    <dbReference type="NCBI Taxonomy" id="2672567"/>
    <lineage>
        <taxon>Bacteria</taxon>
        <taxon>Bacillati</taxon>
        <taxon>Bacillota</taxon>
        <taxon>Bacilli</taxon>
        <taxon>Bacillales</taxon>
        <taxon>Bacillaceae</taxon>
        <taxon>Bacillus</taxon>
    </lineage>
</organism>
<dbReference type="AlphaFoldDB" id="A0A6B3W5K6"/>
<evidence type="ECO:0000313" key="4">
    <source>
        <dbReference type="Proteomes" id="UP000570010"/>
    </source>
</evidence>
<dbReference type="Proteomes" id="UP000472971">
    <property type="component" value="Unassembled WGS sequence"/>
</dbReference>
<dbReference type="EMBL" id="JACEIO010000089">
    <property type="protein sequence ID" value="MBA4538827.1"/>
    <property type="molecule type" value="Genomic_DNA"/>
</dbReference>
<dbReference type="EMBL" id="JAAIWN010000093">
    <property type="protein sequence ID" value="NEY83186.1"/>
    <property type="molecule type" value="Genomic_DNA"/>
</dbReference>
<dbReference type="RefSeq" id="WP_163243586.1">
    <property type="nucleotide sequence ID" value="NZ_CP082780.1"/>
</dbReference>
<keyword evidence="3" id="KW-1185">Reference proteome</keyword>
<proteinExistence type="predicted"/>
<name>A0A6B3W5K6_9BACI</name>
<protein>
    <submittedName>
        <fullName evidence="2">Uncharacterized protein</fullName>
    </submittedName>
</protein>
<reference evidence="1 4" key="2">
    <citation type="submission" date="2020-07" db="EMBL/GenBank/DDBJ databases">
        <authorList>
            <person name="Feng H."/>
        </authorList>
    </citation>
    <scope>NUCLEOTIDE SEQUENCE [LARGE SCALE GENOMIC DNA]</scope>
    <source>
        <strain evidence="4">s-12</strain>
        <strain evidence="1">S-12</strain>
    </source>
</reference>
<evidence type="ECO:0000313" key="3">
    <source>
        <dbReference type="Proteomes" id="UP000472971"/>
    </source>
</evidence>